<comment type="caution">
    <text evidence="1">The sequence shown here is derived from an EMBL/GenBank/DDBJ whole genome shotgun (WGS) entry which is preliminary data.</text>
</comment>
<reference evidence="1" key="1">
    <citation type="submission" date="2020-08" db="EMBL/GenBank/DDBJ databases">
        <title>Genome public.</title>
        <authorList>
            <person name="Liu C."/>
            <person name="Sun Q."/>
        </authorList>
    </citation>
    <scope>NUCLEOTIDE SEQUENCE</scope>
    <source>
        <strain evidence="1">BX22</strain>
    </source>
</reference>
<name>A0A923L6E4_9BACI</name>
<evidence type="ECO:0000313" key="2">
    <source>
        <dbReference type="Proteomes" id="UP000637359"/>
    </source>
</evidence>
<dbReference type="EMBL" id="JACOOL010000007">
    <property type="protein sequence ID" value="MBC5637350.1"/>
    <property type="molecule type" value="Genomic_DNA"/>
</dbReference>
<dbReference type="Proteomes" id="UP000637359">
    <property type="component" value="Unassembled WGS sequence"/>
</dbReference>
<sequence>MNYYYNPEVQLLLLNQSDSKVIVSYLPGIQFRLPLIAKRPPYFKHPRYEPYYTVI</sequence>
<evidence type="ECO:0000313" key="1">
    <source>
        <dbReference type="EMBL" id="MBC5637350.1"/>
    </source>
</evidence>
<dbReference type="AlphaFoldDB" id="A0A923L6E4"/>
<gene>
    <name evidence="1" type="ORF">H8S33_11090</name>
</gene>
<protein>
    <submittedName>
        <fullName evidence="1">Uncharacterized protein</fullName>
    </submittedName>
</protein>
<dbReference type="RefSeq" id="WP_186870059.1">
    <property type="nucleotide sequence ID" value="NZ_JACOOL010000007.1"/>
</dbReference>
<accession>A0A923L6E4</accession>
<organism evidence="1 2">
    <name type="scientific">Ornithinibacillus hominis</name>
    <dbReference type="NCBI Taxonomy" id="2763055"/>
    <lineage>
        <taxon>Bacteria</taxon>
        <taxon>Bacillati</taxon>
        <taxon>Bacillota</taxon>
        <taxon>Bacilli</taxon>
        <taxon>Bacillales</taxon>
        <taxon>Bacillaceae</taxon>
        <taxon>Ornithinibacillus</taxon>
    </lineage>
</organism>
<keyword evidence="2" id="KW-1185">Reference proteome</keyword>
<proteinExistence type="predicted"/>